<feature type="domain" description="DUF4394" evidence="1">
    <location>
        <begin position="299"/>
        <end position="519"/>
    </location>
</feature>
<sequence length="543" mass="54317">MNTPHFTKLAISAAITFALAGCGGDHDDDVKPPPESAVEPGDVFAITASNKLISFNRDSAATVRTNVAVTGLASGESLVGIDFRPADGVLYGVGSTGRVYSINTTTAVATLKSTFAADAADTTAPYTSLAGAQFGVDFNPVADRLRVVSDTGLNLRINVDTGAVTTDGPINGGAATAAVTGSAYTNSFATTATTTLFAIDAVTDTLFTQNPPNNGTLSLPVTLGVDASSVGGFDIDAVTNTGYAVFTVGGARNLYSINLTAASNAATAIGAIGVAEDIRGIALRPVKTPVVVGLTDDNRLVSFAPLSPNTLTSTVTVTGLAAGETLLGIDVRPKDRLMYGLSSAGKIYTIDPATGAATAKATLALDPADTTLPYAGIIGTAFAVDFNPVADRLRVISDTGQSLRINVDTGATTTDGPINMAGTAPVVTGAAYTNSFAGTTTTMLMDIDTFADTLSVQNPPNEGTLTAVGPLGVNAAGDVGLDIAGGANGLALAALRTTAGGPSSLYRINLVTGAATPVNGAATPATSLVGSGTGLRDIAITIK</sequence>
<comment type="caution">
    <text evidence="2">The sequence shown here is derived from an EMBL/GenBank/DDBJ whole genome shotgun (WGS) entry which is preliminary data.</text>
</comment>
<evidence type="ECO:0000259" key="1">
    <source>
        <dbReference type="Pfam" id="PF14339"/>
    </source>
</evidence>
<accession>A0A2G8T0E9</accession>
<evidence type="ECO:0000313" key="2">
    <source>
        <dbReference type="EMBL" id="PIL39509.1"/>
    </source>
</evidence>
<reference evidence="2 3" key="1">
    <citation type="submission" date="2017-10" db="EMBL/GenBank/DDBJ databases">
        <title>Massilia psychrophilum sp. nov., a novel purple-pigmented bacterium isolated from Tianshan glacier, Xinjiang Municipality, China.</title>
        <authorList>
            <person name="Wang H."/>
        </authorList>
    </citation>
    <scope>NUCLEOTIDE SEQUENCE [LARGE SCALE GENOMIC DNA]</scope>
    <source>
        <strain evidence="2 3">JCM 30813</strain>
    </source>
</reference>
<dbReference type="Pfam" id="PF14339">
    <property type="entry name" value="DUF4394"/>
    <property type="match status" value="2"/>
</dbReference>
<dbReference type="OrthoDB" id="531718at2"/>
<dbReference type="RefSeq" id="WP_099916265.1">
    <property type="nucleotide sequence ID" value="NZ_BMHS01000015.1"/>
</dbReference>
<evidence type="ECO:0000313" key="3">
    <source>
        <dbReference type="Proteomes" id="UP000228593"/>
    </source>
</evidence>
<dbReference type="EMBL" id="PDOB01000017">
    <property type="protein sequence ID" value="PIL39509.1"/>
    <property type="molecule type" value="Genomic_DNA"/>
</dbReference>
<protein>
    <submittedName>
        <fullName evidence="2">DNA polymerase I</fullName>
    </submittedName>
</protein>
<name>A0A2G8T0E9_9BURK</name>
<dbReference type="InterPro" id="IPR025507">
    <property type="entry name" value="DUF4394"/>
</dbReference>
<organism evidence="2 3">
    <name type="scientific">Massilia psychrophila</name>
    <dbReference type="NCBI Taxonomy" id="1603353"/>
    <lineage>
        <taxon>Bacteria</taxon>
        <taxon>Pseudomonadati</taxon>
        <taxon>Pseudomonadota</taxon>
        <taxon>Betaproteobacteria</taxon>
        <taxon>Burkholderiales</taxon>
        <taxon>Oxalobacteraceae</taxon>
        <taxon>Telluria group</taxon>
        <taxon>Massilia</taxon>
    </lineage>
</organism>
<dbReference type="AlphaFoldDB" id="A0A2G8T0E9"/>
<gene>
    <name evidence="2" type="ORF">CR103_12195</name>
</gene>
<dbReference type="SUPFAM" id="SSF63825">
    <property type="entry name" value="YWTD domain"/>
    <property type="match status" value="1"/>
</dbReference>
<dbReference type="SUPFAM" id="SSF63829">
    <property type="entry name" value="Calcium-dependent phosphotriesterase"/>
    <property type="match status" value="1"/>
</dbReference>
<proteinExistence type="predicted"/>
<keyword evidence="3" id="KW-1185">Reference proteome</keyword>
<feature type="domain" description="DUF4394" evidence="1">
    <location>
        <begin position="52"/>
        <end position="282"/>
    </location>
</feature>
<dbReference type="Proteomes" id="UP000228593">
    <property type="component" value="Unassembled WGS sequence"/>
</dbReference>